<feature type="compositionally biased region" description="Polar residues" evidence="20">
    <location>
        <begin position="33"/>
        <end position="49"/>
    </location>
</feature>
<dbReference type="Pfam" id="PF02373">
    <property type="entry name" value="JmjC"/>
    <property type="match status" value="1"/>
</dbReference>
<evidence type="ECO:0000256" key="16">
    <source>
        <dbReference type="ARBA" id="ARBA00037987"/>
    </source>
</evidence>
<dbReference type="PANTHER" id="PTHR12549">
    <property type="entry name" value="JMJC DOMAIN-CONTAINING HISTONE DEMETHYLATION PROTEIN"/>
    <property type="match status" value="1"/>
</dbReference>
<feature type="compositionally biased region" description="Low complexity" evidence="20">
    <location>
        <begin position="245"/>
        <end position="263"/>
    </location>
</feature>
<feature type="region of interest" description="Disordered" evidence="20">
    <location>
        <begin position="1031"/>
        <end position="1270"/>
    </location>
</feature>
<feature type="compositionally biased region" description="Basic and acidic residues" evidence="20">
    <location>
        <begin position="621"/>
        <end position="630"/>
    </location>
</feature>
<feature type="compositionally biased region" description="Polar residues" evidence="20">
    <location>
        <begin position="1146"/>
        <end position="1156"/>
    </location>
</feature>
<keyword evidence="14" id="KW-0804">Transcription</keyword>
<feature type="domain" description="JmjC" evidence="21">
    <location>
        <begin position="1885"/>
        <end position="2109"/>
    </location>
</feature>
<dbReference type="GO" id="GO:0000118">
    <property type="term" value="C:histone deacetylase complex"/>
    <property type="evidence" value="ECO:0007669"/>
    <property type="project" value="TreeGrafter"/>
</dbReference>
<evidence type="ECO:0000259" key="21">
    <source>
        <dbReference type="PROSITE" id="PS51184"/>
    </source>
</evidence>
<evidence type="ECO:0000256" key="9">
    <source>
        <dbReference type="ARBA" id="ARBA00022853"/>
    </source>
</evidence>
<feature type="compositionally biased region" description="Basic and acidic residues" evidence="20">
    <location>
        <begin position="939"/>
        <end position="948"/>
    </location>
</feature>
<dbReference type="Ensembl" id="ENSAPET00000021504.1">
    <property type="protein sequence ID" value="ENSAPEP00000020947.1"/>
    <property type="gene ID" value="ENSAPEG00000014950.1"/>
</dbReference>
<dbReference type="GO" id="GO:0032454">
    <property type="term" value="F:histone H3K9 demethylase activity"/>
    <property type="evidence" value="ECO:0007669"/>
    <property type="project" value="InterPro"/>
</dbReference>
<feature type="compositionally biased region" description="Basic and acidic residues" evidence="20">
    <location>
        <begin position="1234"/>
        <end position="1253"/>
    </location>
</feature>
<evidence type="ECO:0000256" key="19">
    <source>
        <dbReference type="ARBA" id="ARBA00079980"/>
    </source>
</evidence>
<keyword evidence="3" id="KW-1017">Isopeptide bond</keyword>
<keyword evidence="5" id="KW-0479">Metal-binding</keyword>
<dbReference type="OMA" id="PNKTSKM"/>
<dbReference type="SMART" id="SM00558">
    <property type="entry name" value="JmjC"/>
    <property type="match status" value="1"/>
</dbReference>
<evidence type="ECO:0000256" key="8">
    <source>
        <dbReference type="ARBA" id="ARBA00022843"/>
    </source>
</evidence>
<evidence type="ECO:0000256" key="10">
    <source>
        <dbReference type="ARBA" id="ARBA00022964"/>
    </source>
</evidence>
<feature type="compositionally biased region" description="Basic and acidic residues" evidence="20">
    <location>
        <begin position="679"/>
        <end position="697"/>
    </location>
</feature>
<feature type="compositionally biased region" description="Low complexity" evidence="20">
    <location>
        <begin position="970"/>
        <end position="990"/>
    </location>
</feature>
<keyword evidence="11" id="KW-0560">Oxidoreductase</keyword>
<evidence type="ECO:0000313" key="23">
    <source>
        <dbReference type="Proteomes" id="UP000265080"/>
    </source>
</evidence>
<evidence type="ECO:0000256" key="15">
    <source>
        <dbReference type="ARBA" id="ARBA00023242"/>
    </source>
</evidence>
<accession>A0A3P8TBS0</accession>
<dbReference type="GO" id="GO:0000785">
    <property type="term" value="C:chromatin"/>
    <property type="evidence" value="ECO:0007669"/>
    <property type="project" value="TreeGrafter"/>
</dbReference>
<evidence type="ECO:0000256" key="17">
    <source>
        <dbReference type="ARBA" id="ARBA00056982"/>
    </source>
</evidence>
<keyword evidence="8" id="KW-0832">Ubl conjugation</keyword>
<evidence type="ECO:0000256" key="3">
    <source>
        <dbReference type="ARBA" id="ARBA00022499"/>
    </source>
</evidence>
<evidence type="ECO:0000256" key="2">
    <source>
        <dbReference type="ARBA" id="ARBA00004123"/>
    </source>
</evidence>
<evidence type="ECO:0000256" key="14">
    <source>
        <dbReference type="ARBA" id="ARBA00023163"/>
    </source>
</evidence>
<evidence type="ECO:0000256" key="18">
    <source>
        <dbReference type="ARBA" id="ARBA00069433"/>
    </source>
</evidence>
<feature type="compositionally biased region" description="Polar residues" evidence="20">
    <location>
        <begin position="1063"/>
        <end position="1075"/>
    </location>
</feature>
<feature type="region of interest" description="Disordered" evidence="20">
    <location>
        <begin position="172"/>
        <end position="274"/>
    </location>
</feature>
<dbReference type="GeneTree" id="ENSGT00940000158210"/>
<comment type="cofactor">
    <cofactor evidence="1">
        <name>Fe(2+)</name>
        <dbReference type="ChEBI" id="CHEBI:29033"/>
    </cofactor>
</comment>
<evidence type="ECO:0000256" key="20">
    <source>
        <dbReference type="SAM" id="MobiDB-lite"/>
    </source>
</evidence>
<dbReference type="Gene3D" id="2.60.120.650">
    <property type="entry name" value="Cupin"/>
    <property type="match status" value="1"/>
</dbReference>
<reference evidence="22 23" key="1">
    <citation type="submission" date="2018-03" db="EMBL/GenBank/DDBJ databases">
        <title>Finding Nemo's genes: A chromosome-scale reference assembly of the genome of the orange clownfish Amphiprion percula.</title>
        <authorList>
            <person name="Lehmann R."/>
        </authorList>
    </citation>
    <scope>NUCLEOTIDE SEQUENCE</scope>
</reference>
<keyword evidence="12" id="KW-0408">Iron</keyword>
<feature type="compositionally biased region" description="Basic and acidic residues" evidence="20">
    <location>
        <begin position="479"/>
        <end position="489"/>
    </location>
</feature>
<dbReference type="InterPro" id="IPR003347">
    <property type="entry name" value="JmjC_dom"/>
</dbReference>
<keyword evidence="13" id="KW-0805">Transcription regulation</keyword>
<evidence type="ECO:0000256" key="5">
    <source>
        <dbReference type="ARBA" id="ARBA00022723"/>
    </source>
</evidence>
<evidence type="ECO:0000256" key="11">
    <source>
        <dbReference type="ARBA" id="ARBA00023002"/>
    </source>
</evidence>
<dbReference type="GO" id="GO:0006357">
    <property type="term" value="P:regulation of transcription by RNA polymerase II"/>
    <property type="evidence" value="ECO:0007669"/>
    <property type="project" value="TreeGrafter"/>
</dbReference>
<sequence>MNTAPPTDLAKSKMSPSPNSNSAQLDPLKQKSQHPNNSLSHSYPSTNPTDLLKTKPHPGMLDISKPKPNTSPEVSKHKIQRYSDTSPPPAGRLSSKLESAEPQRSGFKPVPPRSESSGVSTCSSTKSPLIIDKNETFTVYRDPALVRSDTENSVSATVSSNHVTAYLHPHLHTLHSPSPHSPCLTPASHPHATPHAASHLLAPPHTSALPHPHLLPPGVLPAMPPPAANLLGGHPRLDTPGGLGHLALPHPAAAHQQQFLQGQGPPPPPLLAQAHGGAAGLGLYPILWQYPNGTPASYPPGLNLPPTAKWVHPENPVSVNSEASLRRNTASPWLHQAAGSAGDGLGLLGHVPVRPASADAHRPAVKINTHASPPLSKASMDVHKEDVDKKGFVDPIRTLTLGQLKQEQTDRSRTPTGKDVHLHRLYLDPHNKTRLTNTQDAVQAADRASKYKEENRQILKESIEVAPFTAKIQRASDPGMDRDRERSRDPAFPVRIPALPSPSSKASHVHPHAIQSEKSNYFTTLSNSVVNEPPRLYPSKELSSYYNKVSVGAPGVVASVGAAVPSQGSLSLGSYNSKASLCKPPPLIKHQPEGGEGLAGKITEQLSQQVTLVQPQHQHHTSVDRIERRSPAISSSSSTSSSSSSVSNHHHHHQQQQHQLRAMPSLHRAPVFHPPTQHALERKEAAEREKERERERAGYGGRLSPPTLTPIQPVSLVAAGSKTSVEQQKPPTLLPELRDIKGHGNAAAITSVASAVSGEIITSSTDGWRGGEMIQDRGGVYCGEKGLSRGKPQAAMASVIVRPSASAKYDSPVGANKSGAIIHKELPQGRFYPSKVQGEGPRLGENAREPGSGRVIQPNSNLDDMCFQYKKTSMHGMQGPIGANVTNSVCRTAVSASSAFGIQNKSGTAPSEPGYSVSDRGAFTAFKTGFGGRVLSHSGLEREREHQEGFGSRTTSPGVSLPPVSSAGTPHPSLSLTPIPSSISGSSQPYSPSFIHLKKHKAALAAAQSRSSLPSAPTSITGNSTLIVDSVDKTPIHNSPPPPSLSQASSTSVDSSSGSSASGNTTPGKSSPLPNGQSSGSASSSCGQPSNYHKLKKAWLTRHSEEDRNTTATTCSTSAKAEKLPSTTTSTSNTTAMSEMIKPCTVNLSASTSSEVEMSKDSASKGDRERQLEEKLLGVAGGGGEERKAAPLSRRGGKRSYESGSESAGDDSDTSESKMEGRAKRQPKPTYKKKQNDMAKKKGDNEKDEDDTKPNGIFRSAREKTKLKLASSNGIPRSVLKDWRKVKKLKQTGESFLQDDSCSEIGPNLQKCRECRVIRSKKGEEPAHSPVFCRFYYFRRLSYSKNGVIRMDGFSTPDQFDDEALSLWVPGEIDETHLDQTTAKYILSFIGDKFCQMVVTENTAASWVKKDAKLAWKRAVRGVREMCDACEATLFNIHWVCQKCGFVVCLDCYKAKERRSSKDKELYGWLKCVKGQPHDHKHLMPTQIIPGTVLTELVTSMHTLRDKHEVKSHCPCMSKQNLLTKLPATNGVSQVLQNVLNHSNKLSLVKAEAGSQQNSDQVGTKAETNGGGGGGSSPDSDSGSAPVTPPESQSPLHFLADLAEQKSREEKKENKESLLLGKSMKEDKEEDSLEVLQQCKTTSLVANSTEQGSTLRDLLTTTAGKLKLGSTDAGIAFAPVYSTASQTGKGGRTMPNILDDIIASVVENKIPASRQNITTKLSIKQEPVTPSINSNVPAVTEAVKPDKKKSVPVTTALPEDSTSQYPDIPHCWLNNRRLLWLKDHRNQNNWKLFRQCWKQGQPVLVSGIHKRLNASLWKADSFNQEFADHQGDLLNCKDQVVSNSGIKEFWDGFEDITKRPKSKDGEPMVYRLKDWPSGEEFMALMPSRYDDLMKNLPLPEYSDPEGNLNLASHLPSFFVRPDLGPRLCCAYGVAASQDQDFGTANLHVEVSDVVSVLVYVGVAKGNGVLSKTGVLKRLEEEDLDEGVRRRLKDSSETPGALWHIYLNRDMDKLREFLHKLCKEQGLDVTLDQDPIREQGWYLSRKQRQRLLDEYGVQGWTVVQFLGDSVLIPAGAMHQVQNLHSCVQVINDFVSPEHVASSFHLTQELRPNKEEVNYEDKLQVKNILYHCVKEAVSSLKRSSSEMDEEENL</sequence>
<evidence type="ECO:0000256" key="6">
    <source>
        <dbReference type="ARBA" id="ARBA00022771"/>
    </source>
</evidence>
<evidence type="ECO:0000256" key="7">
    <source>
        <dbReference type="ARBA" id="ARBA00022833"/>
    </source>
</evidence>
<evidence type="ECO:0000256" key="4">
    <source>
        <dbReference type="ARBA" id="ARBA00022553"/>
    </source>
</evidence>
<feature type="compositionally biased region" description="Basic residues" evidence="20">
    <location>
        <begin position="1224"/>
        <end position="1233"/>
    </location>
</feature>
<feature type="compositionally biased region" description="Low complexity" evidence="20">
    <location>
        <begin position="174"/>
        <end position="212"/>
    </location>
</feature>
<feature type="compositionally biased region" description="Low complexity" evidence="20">
    <location>
        <begin position="1045"/>
        <end position="1062"/>
    </location>
</feature>
<reference evidence="22" key="3">
    <citation type="submission" date="2025-09" db="UniProtKB">
        <authorList>
            <consortium name="Ensembl"/>
        </authorList>
    </citation>
    <scope>IDENTIFICATION</scope>
</reference>
<keyword evidence="7" id="KW-0862">Zinc</keyword>
<dbReference type="FunFam" id="2.60.120.650:FF:000008">
    <property type="entry name" value="Probable JmjC domain-containing histone demethylation protein 2C"/>
    <property type="match status" value="1"/>
</dbReference>
<feature type="compositionally biased region" description="Low complexity" evidence="20">
    <location>
        <begin position="12"/>
        <end position="23"/>
    </location>
</feature>
<dbReference type="GO" id="GO:0031490">
    <property type="term" value="F:chromatin DNA binding"/>
    <property type="evidence" value="ECO:0007669"/>
    <property type="project" value="TreeGrafter"/>
</dbReference>
<dbReference type="PROSITE" id="PS51184">
    <property type="entry name" value="JMJC"/>
    <property type="match status" value="1"/>
</dbReference>
<reference evidence="22" key="2">
    <citation type="submission" date="2025-08" db="UniProtKB">
        <authorList>
            <consortium name="Ensembl"/>
        </authorList>
    </citation>
    <scope>IDENTIFICATION</scope>
</reference>
<protein>
    <recommendedName>
        <fullName evidence="18">Probable JmjC domain-containing histone demethylation protein 2C</fullName>
    </recommendedName>
    <alternativeName>
        <fullName evidence="19">Jumonji domain-containing protein 1C</fullName>
    </alternativeName>
</protein>
<feature type="compositionally biased region" description="Pro residues" evidence="20">
    <location>
        <begin position="213"/>
        <end position="227"/>
    </location>
</feature>
<feature type="compositionally biased region" description="Basic and acidic residues" evidence="20">
    <location>
        <begin position="1603"/>
        <end position="1616"/>
    </location>
</feature>
<feature type="compositionally biased region" description="Basic and acidic residues" evidence="20">
    <location>
        <begin position="1157"/>
        <end position="1176"/>
    </location>
</feature>
<feature type="compositionally biased region" description="Low complexity" evidence="20">
    <location>
        <begin position="1110"/>
        <end position="1119"/>
    </location>
</feature>
<evidence type="ECO:0000256" key="1">
    <source>
        <dbReference type="ARBA" id="ARBA00001954"/>
    </source>
</evidence>
<feature type="region of interest" description="Disordered" evidence="20">
    <location>
        <begin position="1"/>
        <end position="127"/>
    </location>
</feature>
<dbReference type="GO" id="GO:0008270">
    <property type="term" value="F:zinc ion binding"/>
    <property type="evidence" value="ECO:0007669"/>
    <property type="project" value="UniProtKB-KW"/>
</dbReference>
<keyword evidence="23" id="KW-1185">Reference proteome</keyword>
<feature type="compositionally biased region" description="Low complexity" evidence="20">
    <location>
        <begin position="634"/>
        <end position="647"/>
    </location>
</feature>
<feature type="compositionally biased region" description="Low complexity" evidence="20">
    <location>
        <begin position="1076"/>
        <end position="1090"/>
    </location>
</feature>
<feature type="compositionally biased region" description="Low complexity" evidence="20">
    <location>
        <begin position="114"/>
        <end position="127"/>
    </location>
</feature>
<organism evidence="22 23">
    <name type="scientific">Amphiprion percula</name>
    <name type="common">Orange clownfish</name>
    <name type="synonym">Lutjanus percula</name>
    <dbReference type="NCBI Taxonomy" id="161767"/>
    <lineage>
        <taxon>Eukaryota</taxon>
        <taxon>Metazoa</taxon>
        <taxon>Chordata</taxon>
        <taxon>Craniata</taxon>
        <taxon>Vertebrata</taxon>
        <taxon>Euteleostomi</taxon>
        <taxon>Actinopterygii</taxon>
        <taxon>Neopterygii</taxon>
        <taxon>Teleostei</taxon>
        <taxon>Neoteleostei</taxon>
        <taxon>Acanthomorphata</taxon>
        <taxon>Ovalentaria</taxon>
        <taxon>Pomacentridae</taxon>
        <taxon>Amphiprion</taxon>
    </lineage>
</organism>
<dbReference type="GO" id="GO:0051213">
    <property type="term" value="F:dioxygenase activity"/>
    <property type="evidence" value="ECO:0007669"/>
    <property type="project" value="UniProtKB-KW"/>
</dbReference>
<keyword evidence="15" id="KW-0539">Nucleus</keyword>
<keyword evidence="4" id="KW-0597">Phosphoprotein</keyword>
<evidence type="ECO:0000256" key="12">
    <source>
        <dbReference type="ARBA" id="ARBA00023004"/>
    </source>
</evidence>
<evidence type="ECO:0000313" key="22">
    <source>
        <dbReference type="Ensembl" id="ENSAPEP00000020947.1"/>
    </source>
</evidence>
<feature type="region of interest" description="Disordered" evidence="20">
    <location>
        <begin position="939"/>
        <end position="990"/>
    </location>
</feature>
<dbReference type="GO" id="GO:0003712">
    <property type="term" value="F:transcription coregulator activity"/>
    <property type="evidence" value="ECO:0007669"/>
    <property type="project" value="TreeGrafter"/>
</dbReference>
<feature type="region of interest" description="Disordered" evidence="20">
    <location>
        <begin position="831"/>
        <end position="859"/>
    </location>
</feature>
<dbReference type="Proteomes" id="UP000265080">
    <property type="component" value="Chromosome 19"/>
</dbReference>
<comment type="similarity">
    <text evidence="16">Belongs to the JHDM2 histone demethylase family.</text>
</comment>
<dbReference type="STRING" id="161767.ENSAPEP00000020947"/>
<keyword evidence="6" id="KW-0863">Zinc-finger</keyword>
<comment type="function">
    <text evidence="17">Probable histone demethylase that specifically demethylates 'Lys-9' of histone H3, thereby playing a central role in histone code. Demethylation of Lys residue generates formaldehyde and succinate. May be involved in hormone-dependent transcriptional activation, by participating in recruitment to androgen-receptor target genes.</text>
</comment>
<evidence type="ECO:0000256" key="13">
    <source>
        <dbReference type="ARBA" id="ARBA00023015"/>
    </source>
</evidence>
<dbReference type="InterPro" id="IPR045109">
    <property type="entry name" value="LSDs-like"/>
</dbReference>
<dbReference type="SUPFAM" id="SSF51197">
    <property type="entry name" value="Clavaminate synthase-like"/>
    <property type="match status" value="1"/>
</dbReference>
<keyword evidence="10" id="KW-0223">Dioxygenase</keyword>
<feature type="compositionally biased region" description="Low complexity" evidence="20">
    <location>
        <begin position="1126"/>
        <end position="1135"/>
    </location>
</feature>
<feature type="region of interest" description="Disordered" evidence="20">
    <location>
        <begin position="1550"/>
        <end position="1627"/>
    </location>
</feature>
<feature type="region of interest" description="Disordered" evidence="20">
    <location>
        <begin position="473"/>
        <end position="508"/>
    </location>
</feature>
<feature type="region of interest" description="Disordered" evidence="20">
    <location>
        <begin position="611"/>
        <end position="710"/>
    </location>
</feature>
<keyword evidence="9" id="KW-0156">Chromatin regulator</keyword>
<name>A0A3P8TBS0_AMPPE</name>
<dbReference type="PANTHER" id="PTHR12549:SF6">
    <property type="entry name" value="JMJC DOMAIN-CONTAINING HISTONE DEMETHYLATION PROTEIN 2C-RELATED"/>
    <property type="match status" value="1"/>
</dbReference>
<proteinExistence type="inferred from homology"/>
<comment type="subcellular location">
    <subcellularLocation>
        <location evidence="2">Nucleus</location>
    </subcellularLocation>
</comment>